<accession>A0A4S8KAY4</accession>
<evidence type="ECO:0000313" key="1">
    <source>
        <dbReference type="EMBL" id="THU72219.1"/>
    </source>
</evidence>
<organism evidence="1 2">
    <name type="scientific">Musa balbisiana</name>
    <name type="common">Banana</name>
    <dbReference type="NCBI Taxonomy" id="52838"/>
    <lineage>
        <taxon>Eukaryota</taxon>
        <taxon>Viridiplantae</taxon>
        <taxon>Streptophyta</taxon>
        <taxon>Embryophyta</taxon>
        <taxon>Tracheophyta</taxon>
        <taxon>Spermatophyta</taxon>
        <taxon>Magnoliopsida</taxon>
        <taxon>Liliopsida</taxon>
        <taxon>Zingiberales</taxon>
        <taxon>Musaceae</taxon>
        <taxon>Musa</taxon>
    </lineage>
</organism>
<dbReference type="PANTHER" id="PTHR35118:SF3">
    <property type="entry name" value="PROTEIN KINASE SUPERFAMILY PROTEIN"/>
    <property type="match status" value="1"/>
</dbReference>
<dbReference type="AlphaFoldDB" id="A0A4S8KAY4"/>
<name>A0A4S8KAY4_MUSBA</name>
<protein>
    <submittedName>
        <fullName evidence="1">Uncharacterized protein</fullName>
    </submittedName>
</protein>
<comment type="caution">
    <text evidence="1">The sequence shown here is derived from an EMBL/GenBank/DDBJ whole genome shotgun (WGS) entry which is preliminary data.</text>
</comment>
<dbReference type="PANTHER" id="PTHR35118">
    <property type="entry name" value="KINASE FAMILY PROTEIN"/>
    <property type="match status" value="1"/>
</dbReference>
<gene>
    <name evidence="1" type="ORF">C4D60_Mb04t09780</name>
</gene>
<proteinExistence type="predicted"/>
<keyword evidence="2" id="KW-1185">Reference proteome</keyword>
<evidence type="ECO:0000313" key="2">
    <source>
        <dbReference type="Proteomes" id="UP000317650"/>
    </source>
</evidence>
<dbReference type="EMBL" id="PYDT01000001">
    <property type="protein sequence ID" value="THU72219.1"/>
    <property type="molecule type" value="Genomic_DNA"/>
</dbReference>
<reference evidence="1 2" key="1">
    <citation type="journal article" date="2019" name="Nat. Plants">
        <title>Genome sequencing of Musa balbisiana reveals subgenome evolution and function divergence in polyploid bananas.</title>
        <authorList>
            <person name="Yao X."/>
        </authorList>
    </citation>
    <scope>NUCLEOTIDE SEQUENCE [LARGE SCALE GENOMIC DNA]</scope>
    <source>
        <strain evidence="2">cv. DH-PKW</strain>
        <tissue evidence="1">Leaves</tissue>
    </source>
</reference>
<dbReference type="STRING" id="52838.A0A4S8KAY4"/>
<sequence length="128" mass="14056">MVLIAGDRDAIGKAGTSEYFDYAMEGVPFQQLIWIPNAIYASTLRHFHGKWDQIIELALLRSDVGISVQNDHQSAILLARSLGKSATALCNSNCVFVLLVDSQYGAVVNIEGDINKFILMTLIVDTII</sequence>
<dbReference type="Proteomes" id="UP000317650">
    <property type="component" value="Chromosome 4"/>
</dbReference>